<sequence length="379" mass="40732">MAVDQVDPLISSIYHWMDISGVLLMGIIGGTLARQLGYDIVGFFFIAMLSALGGGMLRDVLINQGTVAAMSQPEYLILAFTGALIARFTYFKGKAWEMLQSHGDALVSSLWAATGASKAIQYGLPVLPTIMMGVFTATGGGMIRDVVTGREPSVFGGNQPTVIPAVACAVIMLVGNATGYPALGMVIGPVTSFALFLAGYWGNWRVSTDSEFAPVNTTVNATATQVAHLAKKAEDKSRAVARGLEPTRVRSWRHRQMEKALQRRIEAEIRKGKRPAEAVSDADDFLTEFTTQFPAIDAEVLAEAVGVAPEPEVAEDEGLFDSIGVDLTGDSYEEDAAEEPDPAETEAMNADMLDIILSDEALTDELIERLAARYDQKES</sequence>
<evidence type="ECO:0000256" key="6">
    <source>
        <dbReference type="ARBA" id="ARBA00023136"/>
    </source>
</evidence>
<gene>
    <name evidence="9" type="ORF">NUW87_01960</name>
</gene>
<dbReference type="PANTHER" id="PTHR30506:SF3">
    <property type="entry name" value="UPF0126 INNER MEMBRANE PROTEIN YADS-RELATED"/>
    <property type="match status" value="1"/>
</dbReference>
<evidence type="ECO:0000313" key="9">
    <source>
        <dbReference type="EMBL" id="MCZ2220138.1"/>
    </source>
</evidence>
<dbReference type="Proteomes" id="UP001071110">
    <property type="component" value="Unassembled WGS sequence"/>
</dbReference>
<evidence type="ECO:0000256" key="3">
    <source>
        <dbReference type="ARBA" id="ARBA00022475"/>
    </source>
</evidence>
<dbReference type="EMBL" id="JANRML010000002">
    <property type="protein sequence ID" value="MCZ2220138.1"/>
    <property type="molecule type" value="Genomic_DNA"/>
</dbReference>
<comment type="similarity">
    <text evidence="2">Belongs to the UPF0126 family.</text>
</comment>
<evidence type="ECO:0000256" key="1">
    <source>
        <dbReference type="ARBA" id="ARBA00004651"/>
    </source>
</evidence>
<dbReference type="RefSeq" id="WP_269027037.1">
    <property type="nucleotide sequence ID" value="NZ_BAABDP010000005.1"/>
</dbReference>
<feature type="transmembrane region" description="Helical" evidence="7">
    <location>
        <begin position="126"/>
        <end position="143"/>
    </location>
</feature>
<keyword evidence="5 7" id="KW-1133">Transmembrane helix</keyword>
<keyword evidence="6 7" id="KW-0472">Membrane</keyword>
<evidence type="ECO:0000259" key="8">
    <source>
        <dbReference type="Pfam" id="PF03458"/>
    </source>
</evidence>
<dbReference type="PANTHER" id="PTHR30506">
    <property type="entry name" value="INNER MEMBRANE PROTEIN"/>
    <property type="match status" value="1"/>
</dbReference>
<keyword evidence="3" id="KW-1003">Cell membrane</keyword>
<evidence type="ECO:0000313" key="10">
    <source>
        <dbReference type="Proteomes" id="UP001071110"/>
    </source>
</evidence>
<feature type="transmembrane region" description="Helical" evidence="7">
    <location>
        <begin position="40"/>
        <end position="61"/>
    </location>
</feature>
<protein>
    <submittedName>
        <fullName evidence="9">Trimeric intracellular cation channel family protein</fullName>
    </submittedName>
</protein>
<feature type="transmembrane region" description="Helical" evidence="7">
    <location>
        <begin position="155"/>
        <end position="174"/>
    </location>
</feature>
<evidence type="ECO:0000256" key="2">
    <source>
        <dbReference type="ARBA" id="ARBA00008193"/>
    </source>
</evidence>
<dbReference type="AlphaFoldDB" id="A0A9Q4IFT2"/>
<name>A0A9Q4IFT2_9CORY</name>
<evidence type="ECO:0000256" key="5">
    <source>
        <dbReference type="ARBA" id="ARBA00022989"/>
    </source>
</evidence>
<proteinExistence type="inferred from homology"/>
<accession>A0A9Q4IFT2</accession>
<dbReference type="GO" id="GO:0005886">
    <property type="term" value="C:plasma membrane"/>
    <property type="evidence" value="ECO:0007669"/>
    <property type="project" value="UniProtKB-SubCell"/>
</dbReference>
<comment type="subcellular location">
    <subcellularLocation>
        <location evidence="1">Cell membrane</location>
        <topology evidence="1">Multi-pass membrane protein</topology>
    </subcellularLocation>
</comment>
<reference evidence="9" key="1">
    <citation type="submission" date="2022-08" db="EMBL/GenBank/DDBJ databases">
        <title>Corynebacterium sp. nov., isolated from clinical breast specimens.</title>
        <authorList>
            <person name="Zhang T."/>
        </authorList>
    </citation>
    <scope>NUCLEOTIDE SEQUENCE</scope>
    <source>
        <strain evidence="9">CCUG 57942</strain>
    </source>
</reference>
<feature type="domain" description="Glycine transporter" evidence="8">
    <location>
        <begin position="16"/>
        <end position="88"/>
    </location>
</feature>
<dbReference type="InterPro" id="IPR005115">
    <property type="entry name" value="Gly_transporter"/>
</dbReference>
<comment type="caution">
    <text evidence="9">The sequence shown here is derived from an EMBL/GenBank/DDBJ whole genome shotgun (WGS) entry which is preliminary data.</text>
</comment>
<feature type="transmembrane region" description="Helical" evidence="7">
    <location>
        <begin position="13"/>
        <end position="33"/>
    </location>
</feature>
<keyword evidence="4 7" id="KW-0812">Transmembrane</keyword>
<feature type="domain" description="Glycine transporter" evidence="8">
    <location>
        <begin position="104"/>
        <end position="174"/>
    </location>
</feature>
<evidence type="ECO:0000256" key="4">
    <source>
        <dbReference type="ARBA" id="ARBA00022692"/>
    </source>
</evidence>
<organism evidence="9 10">
    <name type="scientific">Corynebacterium pilbarense</name>
    <dbReference type="NCBI Taxonomy" id="1288393"/>
    <lineage>
        <taxon>Bacteria</taxon>
        <taxon>Bacillati</taxon>
        <taxon>Actinomycetota</taxon>
        <taxon>Actinomycetes</taxon>
        <taxon>Mycobacteriales</taxon>
        <taxon>Corynebacteriaceae</taxon>
        <taxon>Corynebacterium</taxon>
    </lineage>
</organism>
<feature type="transmembrane region" description="Helical" evidence="7">
    <location>
        <begin position="180"/>
        <end position="201"/>
    </location>
</feature>
<evidence type="ECO:0000256" key="7">
    <source>
        <dbReference type="SAM" id="Phobius"/>
    </source>
</evidence>
<dbReference type="Pfam" id="PF03458">
    <property type="entry name" value="Gly_transporter"/>
    <property type="match status" value="2"/>
</dbReference>
<feature type="transmembrane region" description="Helical" evidence="7">
    <location>
        <begin position="73"/>
        <end position="91"/>
    </location>
</feature>
<keyword evidence="10" id="KW-1185">Reference proteome</keyword>